<dbReference type="Proteomes" id="UP001236620">
    <property type="component" value="Unassembled WGS sequence"/>
</dbReference>
<evidence type="ECO:0000313" key="2">
    <source>
        <dbReference type="EMBL" id="MDQ0567825.1"/>
    </source>
</evidence>
<proteinExistence type="predicted"/>
<dbReference type="Pfam" id="PF02481">
    <property type="entry name" value="DNA_processg_A"/>
    <property type="match status" value="1"/>
</dbReference>
<comment type="caution">
    <text evidence="2">The sequence shown here is derived from an EMBL/GenBank/DDBJ whole genome shotgun (WGS) entry which is preliminary data.</text>
</comment>
<dbReference type="RefSeq" id="WP_307444829.1">
    <property type="nucleotide sequence ID" value="NZ_JAUSWP010000003.1"/>
</dbReference>
<sequence length="257" mass="29712">MRNILLFFALKYQYNWEKVFNALKNKEKISPERLENISNKSETNFISLVDHNYPKQLKDIIRPPFVLFYKGNINLTKSKSKIFSLVLDSTVDAYGKKNVFKLLDDLISNNKIISFKYNNDFSIEVIKYIISKKGSFILLTDLSIKNLKIVNNEMFELIDNYDNSVIISDNQINDKISDIYKKDDSISRTLVGLANAVVICQNKEIISIQSVLDLCLEDDNKFYVFPEKVNSKFKANNLAIKQNGILVENLDDILNEL</sequence>
<accession>A0ABU0NEJ6</accession>
<name>A0ABU0NEJ6_9MOLU</name>
<dbReference type="InterPro" id="IPR057666">
    <property type="entry name" value="DrpA_SLOG"/>
</dbReference>
<evidence type="ECO:0000313" key="3">
    <source>
        <dbReference type="Proteomes" id="UP001236620"/>
    </source>
</evidence>
<organism evidence="2 3">
    <name type="scientific">Mycoplasma yeatsii</name>
    <dbReference type="NCBI Taxonomy" id="51365"/>
    <lineage>
        <taxon>Bacteria</taxon>
        <taxon>Bacillati</taxon>
        <taxon>Mycoplasmatota</taxon>
        <taxon>Mollicutes</taxon>
        <taxon>Mycoplasmataceae</taxon>
        <taxon>Mycoplasma</taxon>
    </lineage>
</organism>
<keyword evidence="3" id="KW-1185">Reference proteome</keyword>
<dbReference type="Gene3D" id="3.40.50.450">
    <property type="match status" value="1"/>
</dbReference>
<protein>
    <submittedName>
        <fullName evidence="2">DNA processing protein</fullName>
    </submittedName>
</protein>
<evidence type="ECO:0000259" key="1">
    <source>
        <dbReference type="Pfam" id="PF02481"/>
    </source>
</evidence>
<feature type="domain" description="Smf/DprA SLOG" evidence="1">
    <location>
        <begin position="45"/>
        <end position="257"/>
    </location>
</feature>
<gene>
    <name evidence="2" type="ORF">J2Z63_000470</name>
</gene>
<dbReference type="EMBL" id="JAUSWP010000003">
    <property type="protein sequence ID" value="MDQ0567825.1"/>
    <property type="molecule type" value="Genomic_DNA"/>
</dbReference>
<reference evidence="2" key="1">
    <citation type="submission" date="2023-07" db="EMBL/GenBank/DDBJ databases">
        <title>Genomic Encyclopedia of Type Strains, Phase IV (KMG-IV): sequencing the most valuable type-strain genomes for metagenomic binning, comparative biology and taxonomic classification.</title>
        <authorList>
            <person name="Goeker M."/>
        </authorList>
    </citation>
    <scope>NUCLEOTIDE SEQUENCE [LARGE SCALE GENOMIC DNA]</scope>
    <source>
        <strain evidence="2">DSM 22019</strain>
    </source>
</reference>